<evidence type="ECO:0000256" key="9">
    <source>
        <dbReference type="PROSITE-ProRule" id="PRU00182"/>
    </source>
</evidence>
<dbReference type="PANTHER" id="PTHR11766:SF1">
    <property type="entry name" value="TYROSINE--TRNA LIGASE"/>
    <property type="match status" value="1"/>
</dbReference>
<dbReference type="PRINTS" id="PR01040">
    <property type="entry name" value="TRNASYNTHTYR"/>
</dbReference>
<feature type="domain" description="RNA-binding S4" evidence="11">
    <location>
        <begin position="339"/>
        <end position="394"/>
    </location>
</feature>
<evidence type="ECO:0000256" key="1">
    <source>
        <dbReference type="ARBA" id="ARBA00013160"/>
    </source>
</evidence>
<dbReference type="Gene3D" id="1.10.240.10">
    <property type="entry name" value="Tyrosyl-Transfer RNA Synthetase"/>
    <property type="match status" value="1"/>
</dbReference>
<name>A0A1F7VE89_9BACT</name>
<dbReference type="InterPro" id="IPR014729">
    <property type="entry name" value="Rossmann-like_a/b/a_fold"/>
</dbReference>
<keyword evidence="5 10" id="KW-0648">Protein biosynthesis</keyword>
<protein>
    <recommendedName>
        <fullName evidence="1 8">Tyrosine--tRNA ligase</fullName>
        <ecNumber evidence="1 8">6.1.1.1</ecNumber>
    </recommendedName>
</protein>
<comment type="caution">
    <text evidence="12">The sequence shown here is derived from an EMBL/GenBank/DDBJ whole genome shotgun (WGS) entry which is preliminary data.</text>
</comment>
<evidence type="ECO:0000256" key="10">
    <source>
        <dbReference type="RuleBase" id="RU363036"/>
    </source>
</evidence>
<evidence type="ECO:0000313" key="12">
    <source>
        <dbReference type="EMBL" id="OGL88829.1"/>
    </source>
</evidence>
<dbReference type="STRING" id="1802410.A3H75_00845"/>
<organism evidence="12 13">
    <name type="scientific">Candidatus Uhrbacteria bacterium RIFCSPLOWO2_02_FULL_51_9</name>
    <dbReference type="NCBI Taxonomy" id="1802410"/>
    <lineage>
        <taxon>Bacteria</taxon>
        <taxon>Candidatus Uhriibacteriota</taxon>
    </lineage>
</organism>
<dbReference type="Gene3D" id="3.40.50.620">
    <property type="entry name" value="HUPs"/>
    <property type="match status" value="1"/>
</dbReference>
<dbReference type="InterPro" id="IPR002307">
    <property type="entry name" value="Tyr-tRNA-ligase"/>
</dbReference>
<proteinExistence type="inferred from homology"/>
<dbReference type="EMBL" id="MGES01000025">
    <property type="protein sequence ID" value="OGL88829.1"/>
    <property type="molecule type" value="Genomic_DNA"/>
</dbReference>
<gene>
    <name evidence="12" type="ORF">A3H75_00845</name>
</gene>
<dbReference type="PANTHER" id="PTHR11766">
    <property type="entry name" value="TYROSYL-TRNA SYNTHETASE"/>
    <property type="match status" value="1"/>
</dbReference>
<dbReference type="GO" id="GO:0005524">
    <property type="term" value="F:ATP binding"/>
    <property type="evidence" value="ECO:0007669"/>
    <property type="project" value="UniProtKB-KW"/>
</dbReference>
<sequence length="396" mass="44339">MPVSKDPRKIDELLTRGVAEIYPTKEALEKLLLSGKRIRLYMGVDPTSPHLHIGHALQLRKMRQFQDLGHEVILLIGSFTGMIGDPTDKTAARQKLTRAQVMANARTYKKQAAKILSFTGANAVKLKYNHTWLAKLNFEDVTELASHFTAQQIEDRDMFERRMKEGKPVYLHEFLYPLMQGYDSVAMDVDMEIGGTDQTFNMLAGRTLMKAMKNKEKFVMTLKLLTNDEGKKMSKSEGGFIALSDTPEDMFGKIMAMDDSVIIPYFELATDVSLKEVEEKRRALAGGANPRDSKMELARTVVTMYHGARAAEKATAQFVKTFQKKEQPDEIPAVKARGTIVDVLVASKFASSKTDARRLIAQGGVKVNDVVVTDVAMTVKHGSVIQKGKRYFVRVV</sequence>
<evidence type="ECO:0000259" key="11">
    <source>
        <dbReference type="SMART" id="SM00363"/>
    </source>
</evidence>
<reference evidence="12 13" key="1">
    <citation type="journal article" date="2016" name="Nat. Commun.">
        <title>Thousands of microbial genomes shed light on interconnected biogeochemical processes in an aquifer system.</title>
        <authorList>
            <person name="Anantharaman K."/>
            <person name="Brown C.T."/>
            <person name="Hug L.A."/>
            <person name="Sharon I."/>
            <person name="Castelle C.J."/>
            <person name="Probst A.J."/>
            <person name="Thomas B.C."/>
            <person name="Singh A."/>
            <person name="Wilkins M.J."/>
            <person name="Karaoz U."/>
            <person name="Brodie E.L."/>
            <person name="Williams K.H."/>
            <person name="Hubbard S.S."/>
            <person name="Banfield J.F."/>
        </authorList>
    </citation>
    <scope>NUCLEOTIDE SEQUENCE [LARGE SCALE GENOMIC DNA]</scope>
</reference>
<dbReference type="Pfam" id="PF01479">
    <property type="entry name" value="S4"/>
    <property type="match status" value="1"/>
</dbReference>
<dbReference type="CDD" id="cd00805">
    <property type="entry name" value="TyrRS_core"/>
    <property type="match status" value="1"/>
</dbReference>
<dbReference type="Proteomes" id="UP000176678">
    <property type="component" value="Unassembled WGS sequence"/>
</dbReference>
<dbReference type="CDD" id="cd00165">
    <property type="entry name" value="S4"/>
    <property type="match status" value="1"/>
</dbReference>
<dbReference type="InterPro" id="IPR036986">
    <property type="entry name" value="S4_RNA-bd_sf"/>
</dbReference>
<dbReference type="SMART" id="SM00363">
    <property type="entry name" value="S4"/>
    <property type="match status" value="1"/>
</dbReference>
<evidence type="ECO:0000313" key="13">
    <source>
        <dbReference type="Proteomes" id="UP000176678"/>
    </source>
</evidence>
<dbReference type="SUPFAM" id="SSF55174">
    <property type="entry name" value="Alpha-L RNA-binding motif"/>
    <property type="match status" value="1"/>
</dbReference>
<evidence type="ECO:0000256" key="7">
    <source>
        <dbReference type="ARBA" id="ARBA00048248"/>
    </source>
</evidence>
<keyword evidence="2 10" id="KW-0436">Ligase</keyword>
<dbReference type="InterPro" id="IPR024088">
    <property type="entry name" value="Tyr-tRNA-ligase_bac-type"/>
</dbReference>
<dbReference type="SUPFAM" id="SSF52374">
    <property type="entry name" value="Nucleotidylyl transferase"/>
    <property type="match status" value="1"/>
</dbReference>
<dbReference type="PROSITE" id="PS50889">
    <property type="entry name" value="S4"/>
    <property type="match status" value="1"/>
</dbReference>
<comment type="similarity">
    <text evidence="10">Belongs to the class-I aminoacyl-tRNA synthetase family.</text>
</comment>
<accession>A0A1F7VE89</accession>
<dbReference type="InterPro" id="IPR002942">
    <property type="entry name" value="S4_RNA-bd"/>
</dbReference>
<dbReference type="InterPro" id="IPR002305">
    <property type="entry name" value="aa-tRNA-synth_Ic"/>
</dbReference>
<keyword evidence="3 10" id="KW-0547">Nucleotide-binding</keyword>
<evidence type="ECO:0000256" key="8">
    <source>
        <dbReference type="NCBIfam" id="TIGR00234"/>
    </source>
</evidence>
<evidence type="ECO:0000256" key="2">
    <source>
        <dbReference type="ARBA" id="ARBA00022598"/>
    </source>
</evidence>
<keyword evidence="6 10" id="KW-0030">Aminoacyl-tRNA synthetase</keyword>
<dbReference type="GO" id="GO:0003723">
    <property type="term" value="F:RNA binding"/>
    <property type="evidence" value="ECO:0007669"/>
    <property type="project" value="UniProtKB-KW"/>
</dbReference>
<dbReference type="GO" id="GO:0004831">
    <property type="term" value="F:tyrosine-tRNA ligase activity"/>
    <property type="evidence" value="ECO:0007669"/>
    <property type="project" value="UniProtKB-UniRule"/>
</dbReference>
<dbReference type="AlphaFoldDB" id="A0A1F7VE89"/>
<comment type="catalytic activity">
    <reaction evidence="7">
        <text>tRNA(Tyr) + L-tyrosine + ATP = L-tyrosyl-tRNA(Tyr) + AMP + diphosphate + H(+)</text>
        <dbReference type="Rhea" id="RHEA:10220"/>
        <dbReference type="Rhea" id="RHEA-COMP:9706"/>
        <dbReference type="Rhea" id="RHEA-COMP:9707"/>
        <dbReference type="ChEBI" id="CHEBI:15378"/>
        <dbReference type="ChEBI" id="CHEBI:30616"/>
        <dbReference type="ChEBI" id="CHEBI:33019"/>
        <dbReference type="ChEBI" id="CHEBI:58315"/>
        <dbReference type="ChEBI" id="CHEBI:78442"/>
        <dbReference type="ChEBI" id="CHEBI:78536"/>
        <dbReference type="ChEBI" id="CHEBI:456215"/>
        <dbReference type="EC" id="6.1.1.1"/>
    </reaction>
</comment>
<dbReference type="GO" id="GO:0006437">
    <property type="term" value="P:tyrosyl-tRNA aminoacylation"/>
    <property type="evidence" value="ECO:0007669"/>
    <property type="project" value="UniProtKB-UniRule"/>
</dbReference>
<evidence type="ECO:0000256" key="3">
    <source>
        <dbReference type="ARBA" id="ARBA00022741"/>
    </source>
</evidence>
<evidence type="ECO:0000256" key="5">
    <source>
        <dbReference type="ARBA" id="ARBA00022917"/>
    </source>
</evidence>
<evidence type="ECO:0000256" key="4">
    <source>
        <dbReference type="ARBA" id="ARBA00022840"/>
    </source>
</evidence>
<dbReference type="Pfam" id="PF00579">
    <property type="entry name" value="tRNA-synt_1b"/>
    <property type="match status" value="1"/>
</dbReference>
<dbReference type="PROSITE" id="PS00178">
    <property type="entry name" value="AA_TRNA_LIGASE_I"/>
    <property type="match status" value="1"/>
</dbReference>
<keyword evidence="9" id="KW-0694">RNA-binding</keyword>
<keyword evidence="4 10" id="KW-0067">ATP-binding</keyword>
<dbReference type="GO" id="GO:0005829">
    <property type="term" value="C:cytosol"/>
    <property type="evidence" value="ECO:0007669"/>
    <property type="project" value="TreeGrafter"/>
</dbReference>
<dbReference type="Gene3D" id="3.10.290.10">
    <property type="entry name" value="RNA-binding S4 domain"/>
    <property type="match status" value="1"/>
</dbReference>
<dbReference type="InterPro" id="IPR001412">
    <property type="entry name" value="aa-tRNA-synth_I_CS"/>
</dbReference>
<dbReference type="NCBIfam" id="TIGR00234">
    <property type="entry name" value="tyrS"/>
    <property type="match status" value="1"/>
</dbReference>
<dbReference type="EC" id="6.1.1.1" evidence="1 8"/>
<evidence type="ECO:0000256" key="6">
    <source>
        <dbReference type="ARBA" id="ARBA00023146"/>
    </source>
</evidence>